<gene>
    <name evidence="3" type="ORF">H8693_08975</name>
</gene>
<keyword evidence="4" id="KW-1185">Reference proteome</keyword>
<evidence type="ECO:0000256" key="2">
    <source>
        <dbReference type="SAM" id="SignalP"/>
    </source>
</evidence>
<dbReference type="Proteomes" id="UP000617951">
    <property type="component" value="Unassembled WGS sequence"/>
</dbReference>
<comment type="caution">
    <text evidence="3">The sequence shown here is derived from an EMBL/GenBank/DDBJ whole genome shotgun (WGS) entry which is preliminary data.</text>
</comment>
<keyword evidence="1" id="KW-0175">Coiled coil</keyword>
<keyword evidence="2" id="KW-0732">Signal</keyword>
<feature type="signal peptide" evidence="2">
    <location>
        <begin position="1"/>
        <end position="25"/>
    </location>
</feature>
<name>A0A926DHL4_9FIRM</name>
<feature type="chain" id="PRO_5038410070" evidence="2">
    <location>
        <begin position="26"/>
        <end position="932"/>
    </location>
</feature>
<evidence type="ECO:0000313" key="4">
    <source>
        <dbReference type="Proteomes" id="UP000617951"/>
    </source>
</evidence>
<sequence length="932" mass="101142">MQRTQKKWGCLLLAGILLLSCFAGCAPKAEENLETGIVSGTVSPDSIAIVRGENKLTLTTSEAEFSKEIGEHLDAVIVNYGWGECNPSDITRRDDHTLEISFQAEAAADDMDRENIGYTGYLMVSGEYSQEGTAVSASFPIAMPVLTALGTAARDASSINLELELENARLADEVQKGDIELSKAFEGMEVANIQRQSETRLALTLNGEMKSEGEDLVPYMEGGLAIKPQATNAAVRAYGEVPLVTATAYLAGTPAFTDSATLRVSAAAENCQWSQVPASSQITLSGAFAGATVKKVEKCTKNPDTMDVYIAVSQKDCEGVGSIVFASEATNAGKPVGVDVNFDNIGFYAGVKSLEKTAEKVTLTISAASHGLQFNRKLTPEDLTPAGDFEQAKVENVLQGEDNSLEITLTFSTSVFDAVDGYEGIILVPIESLESKLGNLEDMDAVISVGSFKEEETAAVASDSSQKTGNEIQLLSAGETTLLALDGDAAANALCGFVKDGLLSMAKAGLGKVGEIVSGKLLSWLGFESSEEQINKKLDEIIGQLNSLTARINNIEQSINKLIDAVETSAFKEQMRDIQASVLKLKSRVSGYQAALGEVSKLEAGSDEYKKEMKILADKINNTNGLDFHGETYALGEKILSDAAGTADGALKAHYDRITTKNNWEQQTYDERERFYLYSVGTYLQSAMLDSIALGYVADTSDSAVERSEAQNNLKELKAQVTRVSSMAEKYQVKRLKSDYNRNLRTGIILSTKVEKVTYDANNRLVSHADTYRLIKQKLIDDTPKGKYTAINGSGNFTLPESLGLLTEKQAQDIMKYSSKGSLVEELKSAGFSIPSGCPDSVMLRDVRIEKSLIRTGTSATRYCFAVHYKPFKKSVNEYFFSNMFVLAGGSEKTENTDYNKVQKWREYDWVTKPITAASVKQVKESKDLYVN</sequence>
<feature type="coiled-coil region" evidence="1">
    <location>
        <begin position="707"/>
        <end position="734"/>
    </location>
</feature>
<accession>A0A926DHL4</accession>
<feature type="coiled-coil region" evidence="1">
    <location>
        <begin position="531"/>
        <end position="565"/>
    </location>
</feature>
<dbReference type="EMBL" id="JACRSS010000004">
    <property type="protein sequence ID" value="MBC8539065.1"/>
    <property type="molecule type" value="Genomic_DNA"/>
</dbReference>
<reference evidence="3" key="1">
    <citation type="submission" date="2020-08" db="EMBL/GenBank/DDBJ databases">
        <title>Genome public.</title>
        <authorList>
            <person name="Liu C."/>
            <person name="Sun Q."/>
        </authorList>
    </citation>
    <scope>NUCLEOTIDE SEQUENCE</scope>
    <source>
        <strain evidence="3">NSJ-63</strain>
    </source>
</reference>
<evidence type="ECO:0000313" key="3">
    <source>
        <dbReference type="EMBL" id="MBC8539065.1"/>
    </source>
</evidence>
<protein>
    <submittedName>
        <fullName evidence="3">Uncharacterized protein</fullName>
    </submittedName>
</protein>
<proteinExistence type="predicted"/>
<organism evidence="3 4">
    <name type="scientific">Guopingia tenuis</name>
    <dbReference type="NCBI Taxonomy" id="2763656"/>
    <lineage>
        <taxon>Bacteria</taxon>
        <taxon>Bacillati</taxon>
        <taxon>Bacillota</taxon>
        <taxon>Clostridia</taxon>
        <taxon>Christensenellales</taxon>
        <taxon>Christensenellaceae</taxon>
        <taxon>Guopingia</taxon>
    </lineage>
</organism>
<dbReference type="PROSITE" id="PS51257">
    <property type="entry name" value="PROKAR_LIPOPROTEIN"/>
    <property type="match status" value="1"/>
</dbReference>
<dbReference type="AlphaFoldDB" id="A0A926DHL4"/>
<evidence type="ECO:0000256" key="1">
    <source>
        <dbReference type="SAM" id="Coils"/>
    </source>
</evidence>
<dbReference type="RefSeq" id="WP_249280687.1">
    <property type="nucleotide sequence ID" value="NZ_JACRSS010000004.1"/>
</dbReference>